<accession>A0A7I7NQE1</accession>
<keyword evidence="2" id="KW-1185">Reference proteome</keyword>
<sequence>MPRLRAAAARSDDVVDRLDAVLDESKRLIRDYPYLAAFLRAVRAETAVQQRRGAAKYPGSRAPRDVVTEIVDDARVQGVLSSDTGPAAAVEAICALTRGLSERAASLPPEDYEATLGSAKKLIRGTLFARMKPTDC</sequence>
<protein>
    <recommendedName>
        <fullName evidence="3">TetR family transcriptional regulator</fullName>
    </recommendedName>
</protein>
<organism evidence="1 2">
    <name type="scientific">Mycobacterium lacus</name>
    <dbReference type="NCBI Taxonomy" id="169765"/>
    <lineage>
        <taxon>Bacteria</taxon>
        <taxon>Bacillati</taxon>
        <taxon>Actinomycetota</taxon>
        <taxon>Actinomycetes</taxon>
        <taxon>Mycobacteriales</taxon>
        <taxon>Mycobacteriaceae</taxon>
        <taxon>Mycobacterium</taxon>
    </lineage>
</organism>
<name>A0A7I7NQE1_9MYCO</name>
<evidence type="ECO:0000313" key="2">
    <source>
        <dbReference type="Proteomes" id="UP000466396"/>
    </source>
</evidence>
<evidence type="ECO:0008006" key="3">
    <source>
        <dbReference type="Google" id="ProtNLM"/>
    </source>
</evidence>
<dbReference type="InterPro" id="IPR036271">
    <property type="entry name" value="Tet_transcr_reg_TetR-rel_C_sf"/>
</dbReference>
<dbReference type="SUPFAM" id="SSF48498">
    <property type="entry name" value="Tetracyclin repressor-like, C-terminal domain"/>
    <property type="match status" value="1"/>
</dbReference>
<dbReference type="RefSeq" id="WP_232070618.1">
    <property type="nucleotide sequence ID" value="NZ_AP022581.1"/>
</dbReference>
<evidence type="ECO:0000313" key="1">
    <source>
        <dbReference type="EMBL" id="BBX98895.1"/>
    </source>
</evidence>
<dbReference type="Gene3D" id="1.10.357.10">
    <property type="entry name" value="Tetracycline Repressor, domain 2"/>
    <property type="match status" value="1"/>
</dbReference>
<dbReference type="Proteomes" id="UP000466396">
    <property type="component" value="Chromosome"/>
</dbReference>
<dbReference type="KEGG" id="mlj:MLAC_41890"/>
<dbReference type="EMBL" id="AP022581">
    <property type="protein sequence ID" value="BBX98895.1"/>
    <property type="molecule type" value="Genomic_DNA"/>
</dbReference>
<reference evidence="1 2" key="1">
    <citation type="journal article" date="2019" name="Emerg. Microbes Infect.">
        <title>Comprehensive subspecies identification of 175 nontuberculous mycobacteria species based on 7547 genomic profiles.</title>
        <authorList>
            <person name="Matsumoto Y."/>
            <person name="Kinjo T."/>
            <person name="Motooka D."/>
            <person name="Nabeya D."/>
            <person name="Jung N."/>
            <person name="Uechi K."/>
            <person name="Horii T."/>
            <person name="Iida T."/>
            <person name="Fujita J."/>
            <person name="Nakamura S."/>
        </authorList>
    </citation>
    <scope>NUCLEOTIDE SEQUENCE [LARGE SCALE GENOMIC DNA]</scope>
    <source>
        <strain evidence="1 2">JCM 15657</strain>
    </source>
</reference>
<dbReference type="AlphaFoldDB" id="A0A7I7NQE1"/>
<proteinExistence type="predicted"/>
<gene>
    <name evidence="1" type="ORF">MLAC_41890</name>
</gene>